<evidence type="ECO:0008006" key="5">
    <source>
        <dbReference type="Google" id="ProtNLM"/>
    </source>
</evidence>
<proteinExistence type="predicted"/>
<name>A0A497XP50_9PROT</name>
<sequence length="468" mass="50641">MKPKTIALAMLAIFPLVATASDNEIRSLREELQRMRADYERRIDALEKRLAAAEAPAAVSLPPPVAIPPAAAAPGSASGFNPEISLTLQGQAKSMQDIPERSISGYWPAAGDHSGEKRGFSVDQTELGFAASIDPLFRGTARFAVVDNQIDVEEAHFSTLGLGNGLALKGGRFRSEIGYINVQHPHEWDFADAPLMSKALFGAEGYRQDGLQLKWVAPTELFLQFGAEIGRGDRYPGTDRNGTGPGAGAVFAKLGGDVGTSHAWEAGVSYLATRAADRPAHAQDTDPAGPNQVEAQFSGRSRAWIADFVWKWAPDGNARDRSFKLQGEAFRRSEDGTLACSSGVAGSPCLGATGVLALGDYQTRQSGGYLQGVWQFVPHWRVGARYDWLSPGTKHYDEAIVFAALDPAGSLFSTYRPKRSSLMLDWSPSEYSRLRLQYARDTAMADVTDNQVTLQYIMSMGAHGAHKF</sequence>
<reference evidence="3 4" key="1">
    <citation type="submission" date="2018-10" db="EMBL/GenBank/DDBJ databases">
        <title>Genomic Encyclopedia of Type Strains, Phase IV (KMG-IV): sequencing the most valuable type-strain genomes for metagenomic binning, comparative biology and taxonomic classification.</title>
        <authorList>
            <person name="Goeker M."/>
        </authorList>
    </citation>
    <scope>NUCLEOTIDE SEQUENCE [LARGE SCALE GENOMIC DNA]</scope>
    <source>
        <strain evidence="3 4">DSM 26916</strain>
    </source>
</reference>
<dbReference type="InterPro" id="IPR023614">
    <property type="entry name" value="Porin_dom_sf"/>
</dbReference>
<accession>A0A497XP50</accession>
<protein>
    <recommendedName>
        <fullName evidence="5">Porin</fullName>
    </recommendedName>
</protein>
<evidence type="ECO:0000313" key="4">
    <source>
        <dbReference type="Proteomes" id="UP000268908"/>
    </source>
</evidence>
<dbReference type="AlphaFoldDB" id="A0A497XP50"/>
<evidence type="ECO:0000256" key="1">
    <source>
        <dbReference type="SAM" id="Coils"/>
    </source>
</evidence>
<comment type="caution">
    <text evidence="3">The sequence shown here is derived from an EMBL/GenBank/DDBJ whole genome shotgun (WGS) entry which is preliminary data.</text>
</comment>
<organism evidence="3 4">
    <name type="scientific">Sulfurisoma sediminicola</name>
    <dbReference type="NCBI Taxonomy" id="1381557"/>
    <lineage>
        <taxon>Bacteria</taxon>
        <taxon>Pseudomonadati</taxon>
        <taxon>Pseudomonadota</taxon>
        <taxon>Betaproteobacteria</taxon>
        <taxon>Nitrosomonadales</taxon>
        <taxon>Sterolibacteriaceae</taxon>
        <taxon>Sulfurisoma</taxon>
    </lineage>
</organism>
<dbReference type="Gene3D" id="2.40.160.10">
    <property type="entry name" value="Porin"/>
    <property type="match status" value="1"/>
</dbReference>
<dbReference type="RefSeq" id="WP_121239891.1">
    <property type="nucleotide sequence ID" value="NZ_BHVV01000001.1"/>
</dbReference>
<dbReference type="SUPFAM" id="SSF56935">
    <property type="entry name" value="Porins"/>
    <property type="match status" value="1"/>
</dbReference>
<keyword evidence="2" id="KW-0732">Signal</keyword>
<dbReference type="EMBL" id="RCCI01000004">
    <property type="protein sequence ID" value="RLJ67949.1"/>
    <property type="molecule type" value="Genomic_DNA"/>
</dbReference>
<keyword evidence="1" id="KW-0175">Coiled coil</keyword>
<feature type="signal peptide" evidence="2">
    <location>
        <begin position="1"/>
        <end position="20"/>
    </location>
</feature>
<evidence type="ECO:0000256" key="2">
    <source>
        <dbReference type="SAM" id="SignalP"/>
    </source>
</evidence>
<evidence type="ECO:0000313" key="3">
    <source>
        <dbReference type="EMBL" id="RLJ67949.1"/>
    </source>
</evidence>
<feature type="coiled-coil region" evidence="1">
    <location>
        <begin position="18"/>
        <end position="56"/>
    </location>
</feature>
<feature type="chain" id="PRO_5019737476" description="Porin" evidence="2">
    <location>
        <begin position="21"/>
        <end position="468"/>
    </location>
</feature>
<gene>
    <name evidence="3" type="ORF">DFR35_0503</name>
</gene>
<dbReference type="Proteomes" id="UP000268908">
    <property type="component" value="Unassembled WGS sequence"/>
</dbReference>
<keyword evidence="4" id="KW-1185">Reference proteome</keyword>
<dbReference type="OrthoDB" id="9788733at2"/>